<keyword evidence="5" id="KW-0539">Nucleus</keyword>
<dbReference type="CDD" id="cd12203">
    <property type="entry name" value="GT1"/>
    <property type="match status" value="1"/>
</dbReference>
<evidence type="ECO:0000256" key="3">
    <source>
        <dbReference type="ARBA" id="ARBA00023125"/>
    </source>
</evidence>
<dbReference type="Proteomes" id="UP000694864">
    <property type="component" value="Chromosome 3"/>
</dbReference>
<feature type="compositionally biased region" description="Basic residues" evidence="6">
    <location>
        <begin position="50"/>
        <end position="69"/>
    </location>
</feature>
<feature type="region of interest" description="Disordered" evidence="6">
    <location>
        <begin position="50"/>
        <end position="77"/>
    </location>
</feature>
<dbReference type="PANTHER" id="PTHR21654">
    <property type="entry name" value="FI21293P1"/>
    <property type="match status" value="1"/>
</dbReference>
<evidence type="ECO:0000313" key="9">
    <source>
        <dbReference type="RefSeq" id="XP_010495310.1"/>
    </source>
</evidence>
<dbReference type="Pfam" id="PF13837">
    <property type="entry name" value="Myb_DNA-bind_4"/>
    <property type="match status" value="1"/>
</dbReference>
<evidence type="ECO:0000256" key="4">
    <source>
        <dbReference type="ARBA" id="ARBA00023163"/>
    </source>
</evidence>
<dbReference type="RefSeq" id="XP_010495310.1">
    <property type="nucleotide sequence ID" value="XM_010497008.2"/>
</dbReference>
<name>A0ABM0Y4G5_CAMSA</name>
<organism evidence="8 9">
    <name type="scientific">Camelina sativa</name>
    <name type="common">False flax</name>
    <name type="synonym">Myagrum sativum</name>
    <dbReference type="NCBI Taxonomy" id="90675"/>
    <lineage>
        <taxon>Eukaryota</taxon>
        <taxon>Viridiplantae</taxon>
        <taxon>Streptophyta</taxon>
        <taxon>Embryophyta</taxon>
        <taxon>Tracheophyta</taxon>
        <taxon>Spermatophyta</taxon>
        <taxon>Magnoliopsida</taxon>
        <taxon>eudicotyledons</taxon>
        <taxon>Gunneridae</taxon>
        <taxon>Pentapetalae</taxon>
        <taxon>rosids</taxon>
        <taxon>malvids</taxon>
        <taxon>Brassicales</taxon>
        <taxon>Brassicaceae</taxon>
        <taxon>Camelineae</taxon>
        <taxon>Camelina</taxon>
    </lineage>
</organism>
<sequence length="420" mass="48212">MFISDKSRPTDYYEDDNPNSSTATTRDMMIDVTTTTTTTNEAVTDLQTHHHNNHNQNHNHHHHHHHHHLNQSQQQPQQILLGESSSEDHEVKAPKKRAETWVQDETRSLIMFRRGMDSLFNTSKSNKHLWEQISSKMREKGFDRSPTMCTDKWRNLLKEFKKAKYHDRGNGSAKMSYYKEIEDILRERSKKVTVTTQFNKSPSTPPTTAKVDSFMQFSDKGFDDASISFGSVEANGRPALNLERRLDHDGHPLAITAVDAVAANGVTPWNWRENPGNGGDGHGQPFGGRVITVKFGDYTRRIGVDGSAEAIKEAIRAAFGLRTRRAFWLEDEDQIVRCLDRDMPLGNYLLHLDDGLAIRVCHYDESNQLPVHSEEKIFYTEEDYRDFLARRGWTCLQVDGFRNIENMDDLQPGAVYRGVR</sequence>
<evidence type="ECO:0000256" key="1">
    <source>
        <dbReference type="ARBA" id="ARBA00004123"/>
    </source>
</evidence>
<evidence type="ECO:0000313" key="8">
    <source>
        <dbReference type="Proteomes" id="UP000694864"/>
    </source>
</evidence>
<accession>A0ABM0Y4G5</accession>
<keyword evidence="3" id="KW-0238">DNA-binding</keyword>
<reference evidence="8" key="1">
    <citation type="journal article" date="2014" name="Nat. Commun.">
        <title>The emerging biofuel crop Camelina sativa retains a highly undifferentiated hexaploid genome structure.</title>
        <authorList>
            <person name="Kagale S."/>
            <person name="Koh C."/>
            <person name="Nixon J."/>
            <person name="Bollina V."/>
            <person name="Clarke W.E."/>
            <person name="Tuteja R."/>
            <person name="Spillane C."/>
            <person name="Robinson S.J."/>
            <person name="Links M.G."/>
            <person name="Clarke C."/>
            <person name="Higgins E.E."/>
            <person name="Huebert T."/>
            <person name="Sharpe A.G."/>
            <person name="Parkin I.A."/>
        </authorList>
    </citation>
    <scope>NUCLEOTIDE SEQUENCE [LARGE SCALE GENOMIC DNA]</scope>
    <source>
        <strain evidence="8">cv. DH55</strain>
    </source>
</reference>
<protein>
    <submittedName>
        <fullName evidence="9">Trihelix transcription factor GT-1 isoform X1</fullName>
    </submittedName>
</protein>
<dbReference type="PROSITE" id="PS50090">
    <property type="entry name" value="MYB_LIKE"/>
    <property type="match status" value="1"/>
</dbReference>
<feature type="region of interest" description="Disordered" evidence="6">
    <location>
        <begin position="1"/>
        <end position="28"/>
    </location>
</feature>
<dbReference type="Pfam" id="PF26214">
    <property type="entry name" value="Ubiquitin_GT-1"/>
    <property type="match status" value="2"/>
</dbReference>
<dbReference type="InterPro" id="IPR044822">
    <property type="entry name" value="Myb_DNA-bind_4"/>
</dbReference>
<proteinExistence type="predicted"/>
<evidence type="ECO:0000256" key="2">
    <source>
        <dbReference type="ARBA" id="ARBA00023015"/>
    </source>
</evidence>
<feature type="compositionally biased region" description="Basic and acidic residues" evidence="6">
    <location>
        <begin position="1"/>
        <end position="11"/>
    </location>
</feature>
<evidence type="ECO:0000256" key="5">
    <source>
        <dbReference type="ARBA" id="ARBA00023242"/>
    </source>
</evidence>
<keyword evidence="8" id="KW-1185">Reference proteome</keyword>
<keyword evidence="4" id="KW-0804">Transcription</keyword>
<dbReference type="InterPro" id="IPR001005">
    <property type="entry name" value="SANT/Myb"/>
</dbReference>
<feature type="domain" description="Myb-like" evidence="7">
    <location>
        <begin position="93"/>
        <end position="157"/>
    </location>
</feature>
<evidence type="ECO:0000256" key="6">
    <source>
        <dbReference type="SAM" id="MobiDB-lite"/>
    </source>
</evidence>
<dbReference type="SMART" id="SM00717">
    <property type="entry name" value="SANT"/>
    <property type="match status" value="1"/>
</dbReference>
<comment type="subcellular location">
    <subcellularLocation>
        <location evidence="1">Nucleus</location>
    </subcellularLocation>
</comment>
<reference evidence="9" key="2">
    <citation type="submission" date="2025-08" db="UniProtKB">
        <authorList>
            <consortium name="RefSeq"/>
        </authorList>
    </citation>
    <scope>IDENTIFICATION</scope>
    <source>
        <tissue evidence="9">Leaf</tissue>
    </source>
</reference>
<evidence type="ECO:0000259" key="7">
    <source>
        <dbReference type="PROSITE" id="PS50090"/>
    </source>
</evidence>
<dbReference type="InterPro" id="IPR058943">
    <property type="entry name" value="GT-1/4_C"/>
</dbReference>
<dbReference type="Gene3D" id="1.10.10.60">
    <property type="entry name" value="Homeodomain-like"/>
    <property type="match status" value="1"/>
</dbReference>
<gene>
    <name evidence="9" type="primary">LOC104772381</name>
</gene>
<dbReference type="PANTHER" id="PTHR21654:SF84">
    <property type="entry name" value="SI:DKEY-66I24.7"/>
    <property type="match status" value="1"/>
</dbReference>
<dbReference type="GeneID" id="104772381"/>
<keyword evidence="2" id="KW-0805">Transcription regulation</keyword>